<reference evidence="3 4" key="1">
    <citation type="submission" date="2024-07" db="EMBL/GenBank/DDBJ databases">
        <authorList>
            <person name="Kang M."/>
        </authorList>
    </citation>
    <scope>NUCLEOTIDE SEQUENCE [LARGE SCALE GENOMIC DNA]</scope>
    <source>
        <strain evidence="3 4">DFM31</strain>
    </source>
</reference>
<protein>
    <submittedName>
        <fullName evidence="3">DUF2927 domain-containing protein</fullName>
    </submittedName>
</protein>
<comment type="caution">
    <text evidence="3">The sequence shown here is derived from an EMBL/GenBank/DDBJ whole genome shotgun (WGS) entry which is preliminary data.</text>
</comment>
<accession>A0ABV3L4S1</accession>
<dbReference type="RefSeq" id="WP_366192369.1">
    <property type="nucleotide sequence ID" value="NZ_JBFBVU010000006.1"/>
</dbReference>
<evidence type="ECO:0000256" key="1">
    <source>
        <dbReference type="SAM" id="MobiDB-lite"/>
    </source>
</evidence>
<dbReference type="InterPro" id="IPR021323">
    <property type="entry name" value="DUF2927"/>
</dbReference>
<dbReference type="EMBL" id="JBFBVU010000006">
    <property type="protein sequence ID" value="MEV8466574.1"/>
    <property type="molecule type" value="Genomic_DNA"/>
</dbReference>
<feature type="signal peptide" evidence="2">
    <location>
        <begin position="1"/>
        <end position="22"/>
    </location>
</feature>
<dbReference type="Proteomes" id="UP001553161">
    <property type="component" value="Unassembled WGS sequence"/>
</dbReference>
<name>A0ABV3L4S1_9RHOB</name>
<sequence length="346" mass="37324">MGCPAVSSRMAAALAALMLVTACEMPLSPDTAPRAVPRGDLAPEVEVSEESRALAARYARIEEDLVTRGLLRTDGGGLDSPFDADLLARNFMQIALFDEYASLSGRLVARETESPLRRWQDPVRIGLVYGTSVSAAQRAVDDDTVKALTGRLRSASGHDIRTTSGPGNLTVYVVNEDERRALEPMLRKNMPGISDGVLRAITQMPTSTFCLIIAFSADSAPNVYRRAIGVVRAEHPPLLRQSCLHEEITQGLGLANDSPDVRPSIFNDDEEFALLTTQDTLMLTILYDPRLRPGMTAPEAAPIVRTIAAELLPEPDPTPDAEADDIPTLATAPEADTEIPPLQGET</sequence>
<dbReference type="Pfam" id="PF11150">
    <property type="entry name" value="DUF2927"/>
    <property type="match status" value="1"/>
</dbReference>
<organism evidence="3 4">
    <name type="scientific">Meridianimarinicoccus marinus</name>
    <dbReference type="NCBI Taxonomy" id="3231483"/>
    <lineage>
        <taxon>Bacteria</taxon>
        <taxon>Pseudomonadati</taxon>
        <taxon>Pseudomonadota</taxon>
        <taxon>Alphaproteobacteria</taxon>
        <taxon>Rhodobacterales</taxon>
        <taxon>Paracoccaceae</taxon>
        <taxon>Meridianimarinicoccus</taxon>
    </lineage>
</organism>
<gene>
    <name evidence="3" type="ORF">AB0T83_07240</name>
</gene>
<proteinExistence type="predicted"/>
<keyword evidence="4" id="KW-1185">Reference proteome</keyword>
<feature type="region of interest" description="Disordered" evidence="1">
    <location>
        <begin position="312"/>
        <end position="346"/>
    </location>
</feature>
<feature type="chain" id="PRO_5045139489" evidence="2">
    <location>
        <begin position="23"/>
        <end position="346"/>
    </location>
</feature>
<evidence type="ECO:0000313" key="3">
    <source>
        <dbReference type="EMBL" id="MEV8466574.1"/>
    </source>
</evidence>
<keyword evidence="2" id="KW-0732">Signal</keyword>
<evidence type="ECO:0000256" key="2">
    <source>
        <dbReference type="SAM" id="SignalP"/>
    </source>
</evidence>
<evidence type="ECO:0000313" key="4">
    <source>
        <dbReference type="Proteomes" id="UP001553161"/>
    </source>
</evidence>